<feature type="coiled-coil region" evidence="1">
    <location>
        <begin position="39"/>
        <end position="73"/>
    </location>
</feature>
<keyword evidence="1" id="KW-0175">Coiled coil</keyword>
<dbReference type="EMBL" id="UINC01013028">
    <property type="protein sequence ID" value="SVA56535.1"/>
    <property type="molecule type" value="Genomic_DNA"/>
</dbReference>
<accession>A0A381WVI5</accession>
<dbReference type="AlphaFoldDB" id="A0A381WVI5"/>
<name>A0A381WVI5_9ZZZZ</name>
<organism evidence="2">
    <name type="scientific">marine metagenome</name>
    <dbReference type="NCBI Taxonomy" id="408172"/>
    <lineage>
        <taxon>unclassified sequences</taxon>
        <taxon>metagenomes</taxon>
        <taxon>ecological metagenomes</taxon>
    </lineage>
</organism>
<evidence type="ECO:0000313" key="2">
    <source>
        <dbReference type="EMBL" id="SVA56535.1"/>
    </source>
</evidence>
<dbReference type="Pfam" id="PF19578">
    <property type="entry name" value="DUF6090"/>
    <property type="match status" value="1"/>
</dbReference>
<evidence type="ECO:0000256" key="1">
    <source>
        <dbReference type="SAM" id="Coils"/>
    </source>
</evidence>
<proteinExistence type="predicted"/>
<reference evidence="2" key="1">
    <citation type="submission" date="2018-05" db="EMBL/GenBank/DDBJ databases">
        <authorList>
            <person name="Lanie J.A."/>
            <person name="Ng W.-L."/>
            <person name="Kazmierczak K.M."/>
            <person name="Andrzejewski T.M."/>
            <person name="Davidsen T.M."/>
            <person name="Wayne K.J."/>
            <person name="Tettelin H."/>
            <person name="Glass J.I."/>
            <person name="Rusch D."/>
            <person name="Podicherti R."/>
            <person name="Tsui H.-C.T."/>
            <person name="Winkler M.E."/>
        </authorList>
    </citation>
    <scope>NUCLEOTIDE SEQUENCE</scope>
</reference>
<gene>
    <name evidence="2" type="ORF">METZ01_LOCUS109389</name>
</gene>
<protein>
    <submittedName>
        <fullName evidence="2">Uncharacterized protein</fullName>
    </submittedName>
</protein>
<sequence>MKNILARGGIEFLAVLFGITISLWVEDWRENRDIQIKIVEDYTNIKEEVEIDIKNIENIILSIEEQINSLKKLIQYNEQKIDFNDSDVINNLKKITAPTFFGTQTAYNTSVSSGRLNFSKDMSVSNEISLLYEHFYKRLDANSQIYDLRNTKLKSDYFMEFFQVTVGKHEINDSIKSVFFSTKTRNALYWVFDFVENFYIYRLKDTRNQMLKTEQLISEFLQEQI</sequence>
<dbReference type="InterPro" id="IPR045749">
    <property type="entry name" value="DUF6090"/>
</dbReference>